<dbReference type="PANTHER" id="PTHR12858:SF1">
    <property type="entry name" value="PRE-RRNA-PROCESSING PROTEIN TSR1 HOMOLOG"/>
    <property type="match status" value="1"/>
</dbReference>
<dbReference type="GO" id="GO:0003924">
    <property type="term" value="F:GTPase activity"/>
    <property type="evidence" value="ECO:0007669"/>
    <property type="project" value="TreeGrafter"/>
</dbReference>
<accession>A0AA36AUU1</accession>
<dbReference type="GO" id="GO:0030688">
    <property type="term" value="C:preribosome, small subunit precursor"/>
    <property type="evidence" value="ECO:0007669"/>
    <property type="project" value="TreeGrafter"/>
</dbReference>
<protein>
    <recommendedName>
        <fullName evidence="2">Pre-rRNA-processing protein TSR1 homolog</fullName>
    </recommendedName>
</protein>
<evidence type="ECO:0000259" key="3">
    <source>
        <dbReference type="SMART" id="SM01362"/>
    </source>
</evidence>
<dbReference type="AlphaFoldDB" id="A0AA36AUU1"/>
<dbReference type="GO" id="GO:0034511">
    <property type="term" value="F:U3 snoRNA binding"/>
    <property type="evidence" value="ECO:0007669"/>
    <property type="project" value="TreeGrafter"/>
</dbReference>
<keyword evidence="5" id="KW-1185">Reference proteome</keyword>
<proteinExistence type="predicted"/>
<dbReference type="InterPro" id="IPR039761">
    <property type="entry name" value="Bms1/Tsr1"/>
</dbReference>
<dbReference type="SMART" id="SM01362">
    <property type="entry name" value="DUF663"/>
    <property type="match status" value="1"/>
</dbReference>
<evidence type="ECO:0000256" key="1">
    <source>
        <dbReference type="ARBA" id="ARBA00037087"/>
    </source>
</evidence>
<evidence type="ECO:0000313" key="5">
    <source>
        <dbReference type="Proteomes" id="UP001162480"/>
    </source>
</evidence>
<dbReference type="GO" id="GO:0000462">
    <property type="term" value="P:maturation of SSU-rRNA from tricistronic rRNA transcript (SSU-rRNA, 5.8S rRNA, LSU-rRNA)"/>
    <property type="evidence" value="ECO:0007669"/>
    <property type="project" value="TreeGrafter"/>
</dbReference>
<feature type="domain" description="Ribosome biogenesis protein BMS1/TSR1 C-terminal" evidence="3">
    <location>
        <begin position="1"/>
        <end position="89"/>
    </location>
</feature>
<gene>
    <name evidence="4" type="ORF">OCTVUL_1B010547</name>
</gene>
<organism evidence="4 5">
    <name type="scientific">Octopus vulgaris</name>
    <name type="common">Common octopus</name>
    <dbReference type="NCBI Taxonomy" id="6645"/>
    <lineage>
        <taxon>Eukaryota</taxon>
        <taxon>Metazoa</taxon>
        <taxon>Spiralia</taxon>
        <taxon>Lophotrochozoa</taxon>
        <taxon>Mollusca</taxon>
        <taxon>Cephalopoda</taxon>
        <taxon>Coleoidea</taxon>
        <taxon>Octopodiformes</taxon>
        <taxon>Octopoda</taxon>
        <taxon>Incirrata</taxon>
        <taxon>Octopodidae</taxon>
        <taxon>Octopus</taxon>
    </lineage>
</organism>
<dbReference type="Proteomes" id="UP001162480">
    <property type="component" value="Chromosome 4"/>
</dbReference>
<dbReference type="PANTHER" id="PTHR12858">
    <property type="entry name" value="RIBOSOME BIOGENESIS PROTEIN"/>
    <property type="match status" value="1"/>
</dbReference>
<comment type="function">
    <text evidence="1">Required during maturation of the 40S ribosomal subunit in the nucleolus.</text>
</comment>
<dbReference type="Pfam" id="PF04950">
    <property type="entry name" value="RIBIOP_C"/>
    <property type="match status" value="1"/>
</dbReference>
<dbReference type="InterPro" id="IPR007034">
    <property type="entry name" value="BMS1_TSR1_C"/>
</dbReference>
<sequence length="116" mass="13751">MSADPNRIITKRIVLSGHPFKINKKAAVVRYMFFNREDVNWFKPVELKSKWGRRGHIKEALGTHGHMKCIFDNQLKSQDTILLNLYKRIFPKWTYSPRVFNPSLTVMEQINEDMEN</sequence>
<evidence type="ECO:0000256" key="2">
    <source>
        <dbReference type="ARBA" id="ARBA00040070"/>
    </source>
</evidence>
<evidence type="ECO:0000313" key="4">
    <source>
        <dbReference type="EMBL" id="CAI9722159.1"/>
    </source>
</evidence>
<name>A0AA36AUU1_OCTVU</name>
<reference evidence="4" key="1">
    <citation type="submission" date="2023-08" db="EMBL/GenBank/DDBJ databases">
        <authorList>
            <person name="Alioto T."/>
            <person name="Alioto T."/>
            <person name="Gomez Garrido J."/>
        </authorList>
    </citation>
    <scope>NUCLEOTIDE SEQUENCE</scope>
</reference>
<dbReference type="GO" id="GO:0005525">
    <property type="term" value="F:GTP binding"/>
    <property type="evidence" value="ECO:0007669"/>
    <property type="project" value="TreeGrafter"/>
</dbReference>
<dbReference type="GO" id="GO:0000479">
    <property type="term" value="P:endonucleolytic cleavage of tricistronic rRNA transcript (SSU-rRNA, 5.8S rRNA, LSU-rRNA)"/>
    <property type="evidence" value="ECO:0007669"/>
    <property type="project" value="TreeGrafter"/>
</dbReference>
<dbReference type="EMBL" id="OX597817">
    <property type="protein sequence ID" value="CAI9722159.1"/>
    <property type="molecule type" value="Genomic_DNA"/>
</dbReference>